<dbReference type="InterPro" id="IPR037923">
    <property type="entry name" value="HTH-like"/>
</dbReference>
<proteinExistence type="predicted"/>
<dbReference type="SUPFAM" id="SSF46689">
    <property type="entry name" value="Homeodomain-like"/>
    <property type="match status" value="2"/>
</dbReference>
<dbReference type="InterPro" id="IPR003313">
    <property type="entry name" value="AraC-bd"/>
</dbReference>
<dbReference type="PANTHER" id="PTHR46796">
    <property type="entry name" value="HTH-TYPE TRANSCRIPTIONAL ACTIVATOR RHAS-RELATED"/>
    <property type="match status" value="1"/>
</dbReference>
<keyword evidence="3" id="KW-0010">Activator</keyword>
<dbReference type="SUPFAM" id="SSF51215">
    <property type="entry name" value="Regulatory protein AraC"/>
    <property type="match status" value="1"/>
</dbReference>
<dbReference type="EMBL" id="FNHQ01000003">
    <property type="protein sequence ID" value="SDM24840.1"/>
    <property type="molecule type" value="Genomic_DNA"/>
</dbReference>
<evidence type="ECO:0000313" key="6">
    <source>
        <dbReference type="EMBL" id="SDM24840.1"/>
    </source>
</evidence>
<dbReference type="PROSITE" id="PS01124">
    <property type="entry name" value="HTH_ARAC_FAMILY_2"/>
    <property type="match status" value="1"/>
</dbReference>
<evidence type="ECO:0000259" key="5">
    <source>
        <dbReference type="PROSITE" id="PS01124"/>
    </source>
</evidence>
<dbReference type="RefSeq" id="WP_091647904.1">
    <property type="nucleotide sequence ID" value="NZ_FNHQ01000003.1"/>
</dbReference>
<dbReference type="OrthoDB" id="183331at2"/>
<evidence type="ECO:0000256" key="1">
    <source>
        <dbReference type="ARBA" id="ARBA00023015"/>
    </source>
</evidence>
<dbReference type="PANTHER" id="PTHR46796:SF2">
    <property type="entry name" value="TRANSCRIPTIONAL REGULATORY PROTEIN"/>
    <property type="match status" value="1"/>
</dbReference>
<sequence length="285" mass="33011">MNKEQIKFTIIPQLHNLELLHAAYGNYTFSKHIHENYAIGVVERGALGFSYHGERLVSYPGSINLVVPGEAHDGYAASQNGWTYRMFYIYPEMMEKVMYYMSDRIHQLPYFKAGVIQNKFLAAYIRNLHIALSEPQGISLIEQESLLLTMLTVFISRYAEEKPCVRRIEKEKKMVRSAVSFIEENYMRNISIRELSDVCHLSPYYLIRMFHECMGVPPHMYLKQVRIHRVKDLLGKGYSLLSAAQETGFTDQSHLTKQFKQITGITPKKYSNSIQEIAGRKAKIK</sequence>
<gene>
    <name evidence="6" type="ORF">SAMN05660299_00521</name>
</gene>
<protein>
    <submittedName>
        <fullName evidence="6">AraC-type DNA-binding protein</fullName>
    </submittedName>
</protein>
<dbReference type="InterPro" id="IPR018062">
    <property type="entry name" value="HTH_AraC-typ_CS"/>
</dbReference>
<dbReference type="STRING" id="349095.SAMN05660299_00521"/>
<dbReference type="Gene3D" id="1.10.10.60">
    <property type="entry name" value="Homeodomain-like"/>
    <property type="match status" value="2"/>
</dbReference>
<dbReference type="Pfam" id="PF12833">
    <property type="entry name" value="HTH_18"/>
    <property type="match status" value="1"/>
</dbReference>
<dbReference type="GO" id="GO:0003700">
    <property type="term" value="F:DNA-binding transcription factor activity"/>
    <property type="evidence" value="ECO:0007669"/>
    <property type="project" value="InterPro"/>
</dbReference>
<dbReference type="PROSITE" id="PS00041">
    <property type="entry name" value="HTH_ARAC_FAMILY_1"/>
    <property type="match status" value="1"/>
</dbReference>
<keyword evidence="7" id="KW-1185">Reference proteome</keyword>
<keyword evidence="1" id="KW-0805">Transcription regulation</keyword>
<dbReference type="Pfam" id="PF02311">
    <property type="entry name" value="AraC_binding"/>
    <property type="match status" value="1"/>
</dbReference>
<evidence type="ECO:0000256" key="3">
    <source>
        <dbReference type="ARBA" id="ARBA00023159"/>
    </source>
</evidence>
<dbReference type="InterPro" id="IPR050204">
    <property type="entry name" value="AraC_XylS_family_regulators"/>
</dbReference>
<keyword evidence="4" id="KW-0804">Transcription</keyword>
<evidence type="ECO:0000256" key="2">
    <source>
        <dbReference type="ARBA" id="ARBA00023125"/>
    </source>
</evidence>
<keyword evidence="2 6" id="KW-0238">DNA-binding</keyword>
<dbReference type="GO" id="GO:0043565">
    <property type="term" value="F:sequence-specific DNA binding"/>
    <property type="evidence" value="ECO:0007669"/>
    <property type="project" value="InterPro"/>
</dbReference>
<name>A0A1G9RP88_9FIRM</name>
<accession>A0A1G9RP88</accession>
<evidence type="ECO:0000313" key="7">
    <source>
        <dbReference type="Proteomes" id="UP000199309"/>
    </source>
</evidence>
<dbReference type="InterPro" id="IPR018060">
    <property type="entry name" value="HTH_AraC"/>
</dbReference>
<dbReference type="SMART" id="SM00342">
    <property type="entry name" value="HTH_ARAC"/>
    <property type="match status" value="1"/>
</dbReference>
<organism evidence="6 7">
    <name type="scientific">Megasphaera paucivorans</name>
    <dbReference type="NCBI Taxonomy" id="349095"/>
    <lineage>
        <taxon>Bacteria</taxon>
        <taxon>Bacillati</taxon>
        <taxon>Bacillota</taxon>
        <taxon>Negativicutes</taxon>
        <taxon>Veillonellales</taxon>
        <taxon>Veillonellaceae</taxon>
        <taxon>Megasphaera</taxon>
    </lineage>
</organism>
<dbReference type="Proteomes" id="UP000199309">
    <property type="component" value="Unassembled WGS sequence"/>
</dbReference>
<dbReference type="InterPro" id="IPR009057">
    <property type="entry name" value="Homeodomain-like_sf"/>
</dbReference>
<feature type="domain" description="HTH araC/xylS-type" evidence="5">
    <location>
        <begin position="176"/>
        <end position="273"/>
    </location>
</feature>
<dbReference type="AlphaFoldDB" id="A0A1G9RP88"/>
<reference evidence="6 7" key="1">
    <citation type="submission" date="2016-10" db="EMBL/GenBank/DDBJ databases">
        <authorList>
            <person name="de Groot N.N."/>
        </authorList>
    </citation>
    <scope>NUCLEOTIDE SEQUENCE [LARGE SCALE GENOMIC DNA]</scope>
    <source>
        <strain evidence="6 7">DSM 16981</strain>
    </source>
</reference>
<evidence type="ECO:0000256" key="4">
    <source>
        <dbReference type="ARBA" id="ARBA00023163"/>
    </source>
</evidence>